<proteinExistence type="predicted"/>
<gene>
    <name evidence="1" type="ORF">DFH08DRAFT_1025106</name>
</gene>
<dbReference type="AlphaFoldDB" id="A0AAD7AMV7"/>
<sequence length="237" mass="27202">MELPKRFDKKERYFLDIFFQGRARMVNHHKEVSPYNAFKSEKAAELREGMWYNSKALNGTHDSTVGKGVNAPELHREYYDEYANLNDTENAALVQRFTENCNTTKIRRATPKAHVQDVVNTVRNMQMLMTTLSNRVGIEGTFVIVRNNTDFNMLLQWHFTSKLERYMPLAVRRCWDTGEAGGMLEAVAIAGCDTINLLRTAPQKAAFAKGEIRDSIHKMLVEITGNPNAVMIYVYKE</sequence>
<evidence type="ECO:0000313" key="1">
    <source>
        <dbReference type="EMBL" id="KAJ7362723.1"/>
    </source>
</evidence>
<feature type="non-terminal residue" evidence="1">
    <location>
        <position position="1"/>
    </location>
</feature>
<comment type="caution">
    <text evidence="1">The sequence shown here is derived from an EMBL/GenBank/DDBJ whole genome shotgun (WGS) entry which is preliminary data.</text>
</comment>
<dbReference type="Proteomes" id="UP001218218">
    <property type="component" value="Unassembled WGS sequence"/>
</dbReference>
<reference evidence="1" key="1">
    <citation type="submission" date="2023-03" db="EMBL/GenBank/DDBJ databases">
        <title>Massive genome expansion in bonnet fungi (Mycena s.s.) driven by repeated elements and novel gene families across ecological guilds.</title>
        <authorList>
            <consortium name="Lawrence Berkeley National Laboratory"/>
            <person name="Harder C.B."/>
            <person name="Miyauchi S."/>
            <person name="Viragh M."/>
            <person name="Kuo A."/>
            <person name="Thoen E."/>
            <person name="Andreopoulos B."/>
            <person name="Lu D."/>
            <person name="Skrede I."/>
            <person name="Drula E."/>
            <person name="Henrissat B."/>
            <person name="Morin E."/>
            <person name="Kohler A."/>
            <person name="Barry K."/>
            <person name="LaButti K."/>
            <person name="Morin E."/>
            <person name="Salamov A."/>
            <person name="Lipzen A."/>
            <person name="Mereny Z."/>
            <person name="Hegedus B."/>
            <person name="Baldrian P."/>
            <person name="Stursova M."/>
            <person name="Weitz H."/>
            <person name="Taylor A."/>
            <person name="Grigoriev I.V."/>
            <person name="Nagy L.G."/>
            <person name="Martin F."/>
            <person name="Kauserud H."/>
        </authorList>
    </citation>
    <scope>NUCLEOTIDE SEQUENCE</scope>
    <source>
        <strain evidence="1">CBHHK002</strain>
    </source>
</reference>
<evidence type="ECO:0000313" key="2">
    <source>
        <dbReference type="Proteomes" id="UP001218218"/>
    </source>
</evidence>
<organism evidence="1 2">
    <name type="scientific">Mycena albidolilacea</name>
    <dbReference type="NCBI Taxonomy" id="1033008"/>
    <lineage>
        <taxon>Eukaryota</taxon>
        <taxon>Fungi</taxon>
        <taxon>Dikarya</taxon>
        <taxon>Basidiomycota</taxon>
        <taxon>Agaricomycotina</taxon>
        <taxon>Agaricomycetes</taxon>
        <taxon>Agaricomycetidae</taxon>
        <taxon>Agaricales</taxon>
        <taxon>Marasmiineae</taxon>
        <taxon>Mycenaceae</taxon>
        <taxon>Mycena</taxon>
    </lineage>
</organism>
<keyword evidence="2" id="KW-1185">Reference proteome</keyword>
<name>A0AAD7AMV7_9AGAR</name>
<dbReference type="EMBL" id="JARIHO010000004">
    <property type="protein sequence ID" value="KAJ7362723.1"/>
    <property type="molecule type" value="Genomic_DNA"/>
</dbReference>
<accession>A0AAD7AMV7</accession>
<protein>
    <submittedName>
        <fullName evidence="1">Uncharacterized protein</fullName>
    </submittedName>
</protein>